<reference evidence="1 2" key="1">
    <citation type="submission" date="2015-09" db="EMBL/GenBank/DDBJ databases">
        <title>Draft genome of the parasitic nematode Teladorsagia circumcincta isolate WARC Sus (inbred).</title>
        <authorList>
            <person name="Mitreva M."/>
        </authorList>
    </citation>
    <scope>NUCLEOTIDE SEQUENCE [LARGE SCALE GENOMIC DNA]</scope>
    <source>
        <strain evidence="1 2">S</strain>
    </source>
</reference>
<gene>
    <name evidence="1" type="ORF">TELCIR_05559</name>
</gene>
<name>A0A2G9UQT0_TELCI</name>
<keyword evidence="2" id="KW-1185">Reference proteome</keyword>
<dbReference type="AlphaFoldDB" id="A0A2G9UQT0"/>
<dbReference type="Proteomes" id="UP000230423">
    <property type="component" value="Unassembled WGS sequence"/>
</dbReference>
<sequence length="111" mass="11867">MIKLIGATLPRMWLPSAPRLKWNVAVGKLAVCVVSESAMAILTTSTVKMARCEGMGRTRCLWVNCSCAQTPPCAIENSGRSAWWLEALGVACANAGAFDSPAPPDVFRSLK</sequence>
<organism evidence="1 2">
    <name type="scientific">Teladorsagia circumcincta</name>
    <name type="common">Brown stomach worm</name>
    <name type="synonym">Ostertagia circumcincta</name>
    <dbReference type="NCBI Taxonomy" id="45464"/>
    <lineage>
        <taxon>Eukaryota</taxon>
        <taxon>Metazoa</taxon>
        <taxon>Ecdysozoa</taxon>
        <taxon>Nematoda</taxon>
        <taxon>Chromadorea</taxon>
        <taxon>Rhabditida</taxon>
        <taxon>Rhabditina</taxon>
        <taxon>Rhabditomorpha</taxon>
        <taxon>Strongyloidea</taxon>
        <taxon>Trichostrongylidae</taxon>
        <taxon>Teladorsagia</taxon>
    </lineage>
</organism>
<evidence type="ECO:0000313" key="1">
    <source>
        <dbReference type="EMBL" id="PIO72506.1"/>
    </source>
</evidence>
<evidence type="ECO:0000313" key="2">
    <source>
        <dbReference type="Proteomes" id="UP000230423"/>
    </source>
</evidence>
<protein>
    <submittedName>
        <fullName evidence="1">Uncharacterized protein</fullName>
    </submittedName>
</protein>
<dbReference type="EMBL" id="KZ345658">
    <property type="protein sequence ID" value="PIO72506.1"/>
    <property type="molecule type" value="Genomic_DNA"/>
</dbReference>
<proteinExistence type="predicted"/>
<accession>A0A2G9UQT0</accession>